<dbReference type="SUPFAM" id="SSF48371">
    <property type="entry name" value="ARM repeat"/>
    <property type="match status" value="1"/>
</dbReference>
<reference evidence="1 2" key="1">
    <citation type="submission" date="2019-03" db="EMBL/GenBank/DDBJ databases">
        <title>Single cell metagenomics reveals metabolic interactions within the superorganism composed of flagellate Streblomastix strix and complex community of Bacteroidetes bacteria on its surface.</title>
        <authorList>
            <person name="Treitli S.C."/>
            <person name="Kolisko M."/>
            <person name="Husnik F."/>
            <person name="Keeling P."/>
            <person name="Hampl V."/>
        </authorList>
    </citation>
    <scope>NUCLEOTIDE SEQUENCE [LARGE SCALE GENOMIC DNA]</scope>
    <source>
        <strain evidence="1">ST1C</strain>
    </source>
</reference>
<protein>
    <submittedName>
        <fullName evidence="1">Uncharacterized protein</fullName>
    </submittedName>
</protein>
<dbReference type="AlphaFoldDB" id="A0A5J4W4S1"/>
<name>A0A5J4W4S1_9EUKA</name>
<gene>
    <name evidence="1" type="ORF">EZS28_014553</name>
</gene>
<dbReference type="Proteomes" id="UP000324800">
    <property type="component" value="Unassembled WGS sequence"/>
</dbReference>
<comment type="caution">
    <text evidence="1">The sequence shown here is derived from an EMBL/GenBank/DDBJ whole genome shotgun (WGS) entry which is preliminary data.</text>
</comment>
<proteinExistence type="predicted"/>
<evidence type="ECO:0000313" key="2">
    <source>
        <dbReference type="Proteomes" id="UP000324800"/>
    </source>
</evidence>
<organism evidence="1 2">
    <name type="scientific">Streblomastix strix</name>
    <dbReference type="NCBI Taxonomy" id="222440"/>
    <lineage>
        <taxon>Eukaryota</taxon>
        <taxon>Metamonada</taxon>
        <taxon>Preaxostyla</taxon>
        <taxon>Oxymonadida</taxon>
        <taxon>Streblomastigidae</taxon>
        <taxon>Streblomastix</taxon>
    </lineage>
</organism>
<dbReference type="InterPro" id="IPR016024">
    <property type="entry name" value="ARM-type_fold"/>
</dbReference>
<evidence type="ECO:0000313" key="1">
    <source>
        <dbReference type="EMBL" id="KAA6389921.1"/>
    </source>
</evidence>
<dbReference type="EMBL" id="SNRW01003410">
    <property type="protein sequence ID" value="KAA6389921.1"/>
    <property type="molecule type" value="Genomic_DNA"/>
</dbReference>
<accession>A0A5J4W4S1</accession>
<sequence length="109" mass="12062">MMQSTLPQQEIVAKDIPKTIKKLEVKNDPDRVPNLQKLIAFLVKEPKSIILFGHCQIVDTLVGILKEEPSSELVALCSGFLNFLGVQYALPDSFLSALSIINPLVSMLK</sequence>